<accession>A0ABP1FF24</accession>
<feature type="compositionally biased region" description="Low complexity" evidence="1">
    <location>
        <begin position="146"/>
        <end position="156"/>
    </location>
</feature>
<name>A0ABP1FF24_9CHLO</name>
<organism evidence="2 3">
    <name type="scientific">Coccomyxa viridis</name>
    <dbReference type="NCBI Taxonomy" id="1274662"/>
    <lineage>
        <taxon>Eukaryota</taxon>
        <taxon>Viridiplantae</taxon>
        <taxon>Chlorophyta</taxon>
        <taxon>core chlorophytes</taxon>
        <taxon>Trebouxiophyceae</taxon>
        <taxon>Trebouxiophyceae incertae sedis</taxon>
        <taxon>Coccomyxaceae</taxon>
        <taxon>Coccomyxa</taxon>
    </lineage>
</organism>
<protein>
    <submittedName>
        <fullName evidence="2">G152 protein</fullName>
    </submittedName>
</protein>
<dbReference type="Proteomes" id="UP001497392">
    <property type="component" value="Unassembled WGS sequence"/>
</dbReference>
<feature type="region of interest" description="Disordered" evidence="1">
    <location>
        <begin position="129"/>
        <end position="156"/>
    </location>
</feature>
<comment type="caution">
    <text evidence="2">The sequence shown here is derived from an EMBL/GenBank/DDBJ whole genome shotgun (WGS) entry which is preliminary data.</text>
</comment>
<feature type="compositionally biased region" description="Basic residues" evidence="1">
    <location>
        <begin position="41"/>
        <end position="52"/>
    </location>
</feature>
<feature type="region of interest" description="Disordered" evidence="1">
    <location>
        <begin position="35"/>
        <end position="58"/>
    </location>
</feature>
<keyword evidence="3" id="KW-1185">Reference proteome</keyword>
<evidence type="ECO:0000256" key="1">
    <source>
        <dbReference type="SAM" id="MobiDB-lite"/>
    </source>
</evidence>
<dbReference type="EMBL" id="CAXHTA020000001">
    <property type="protein sequence ID" value="CAL5218469.1"/>
    <property type="molecule type" value="Genomic_DNA"/>
</dbReference>
<reference evidence="2 3" key="1">
    <citation type="submission" date="2024-06" db="EMBL/GenBank/DDBJ databases">
        <authorList>
            <person name="Kraege A."/>
            <person name="Thomma B."/>
        </authorList>
    </citation>
    <scope>NUCLEOTIDE SEQUENCE [LARGE SCALE GENOMIC DNA]</scope>
</reference>
<gene>
    <name evidence="2" type="primary">g152</name>
    <name evidence="2" type="ORF">VP750_LOCUS128</name>
</gene>
<proteinExistence type="predicted"/>
<sequence length="156" mass="17318">MRRALASWASSTLRGAHAESVVALSVVRCFATESEPSATGTHRKKVSPRQKRYAAEDKEGVKSKLYSILKMSPEPLSAADMWESAEPMGVKSKRFMKLMLQNMKSFRYIKTVKTGKGTQMGYILPENMNPKGKGVPWPMPPMDPSAQQQQAQQEAA</sequence>
<evidence type="ECO:0000313" key="2">
    <source>
        <dbReference type="EMBL" id="CAL5218469.1"/>
    </source>
</evidence>
<evidence type="ECO:0000313" key="3">
    <source>
        <dbReference type="Proteomes" id="UP001497392"/>
    </source>
</evidence>